<keyword evidence="11" id="KW-1185">Reference proteome</keyword>
<keyword evidence="3" id="KW-0511">Multifunctional enzyme</keyword>
<evidence type="ECO:0000256" key="1">
    <source>
        <dbReference type="ARBA" id="ARBA00005591"/>
    </source>
</evidence>
<evidence type="ECO:0000256" key="7">
    <source>
        <dbReference type="ARBA" id="ARBA00048782"/>
    </source>
</evidence>
<dbReference type="RefSeq" id="WP_211010370.1">
    <property type="nucleotide sequence ID" value="NZ_JASJUT010000001.1"/>
</dbReference>
<evidence type="ECO:0000256" key="6">
    <source>
        <dbReference type="ARBA" id="ARBA00048488"/>
    </source>
</evidence>
<dbReference type="Pfam" id="PF01625">
    <property type="entry name" value="PMSR"/>
    <property type="match status" value="1"/>
</dbReference>
<dbReference type="Gene3D" id="3.30.1060.10">
    <property type="entry name" value="Peptide methionine sulphoxide reductase MsrA"/>
    <property type="match status" value="1"/>
</dbReference>
<dbReference type="InterPro" id="IPR012336">
    <property type="entry name" value="Thioredoxin-like_fold"/>
</dbReference>
<evidence type="ECO:0000256" key="3">
    <source>
        <dbReference type="ARBA" id="ARBA00023268"/>
    </source>
</evidence>
<dbReference type="GO" id="GO:0008113">
    <property type="term" value="F:peptide-methionine (S)-S-oxide reductase activity"/>
    <property type="evidence" value="ECO:0007669"/>
    <property type="project" value="UniProtKB-EC"/>
</dbReference>
<dbReference type="PANTHER" id="PTHR42799:SF2">
    <property type="entry name" value="MITOCHONDRIAL PEPTIDE METHIONINE SULFOXIDE REDUCTASE"/>
    <property type="match status" value="1"/>
</dbReference>
<comment type="function">
    <text evidence="4 8">Has an important function as a repair enzyme for proteins that have been inactivated by oxidation. Catalyzes the reversible oxidation-reduction of methionine sulfoxide in proteins to methionine.</text>
</comment>
<dbReference type="InterPro" id="IPR036509">
    <property type="entry name" value="Met_Sox_Rdtase_MsrA_sf"/>
</dbReference>
<dbReference type="Gene3D" id="2.170.150.20">
    <property type="entry name" value="Peptide methionine sulfoxide reductase"/>
    <property type="match status" value="1"/>
</dbReference>
<comment type="catalytic activity">
    <reaction evidence="7 8">
        <text>[thioredoxin]-disulfide + L-methionine + H2O = L-methionine (S)-S-oxide + [thioredoxin]-dithiol</text>
        <dbReference type="Rhea" id="RHEA:19993"/>
        <dbReference type="Rhea" id="RHEA-COMP:10698"/>
        <dbReference type="Rhea" id="RHEA-COMP:10700"/>
        <dbReference type="ChEBI" id="CHEBI:15377"/>
        <dbReference type="ChEBI" id="CHEBI:29950"/>
        <dbReference type="ChEBI" id="CHEBI:50058"/>
        <dbReference type="ChEBI" id="CHEBI:57844"/>
        <dbReference type="ChEBI" id="CHEBI:58772"/>
        <dbReference type="EC" id="1.8.4.11"/>
    </reaction>
</comment>
<dbReference type="PROSITE" id="PS51790">
    <property type="entry name" value="MSRB"/>
    <property type="match status" value="1"/>
</dbReference>
<feature type="domain" description="MsrB" evidence="9">
    <location>
        <begin position="271"/>
        <end position="400"/>
    </location>
</feature>
<dbReference type="SUPFAM" id="SSF55068">
    <property type="entry name" value="Peptide methionine sulfoxide reductase"/>
    <property type="match status" value="1"/>
</dbReference>
<reference evidence="10 11" key="1">
    <citation type="submission" date="2023-05" db="EMBL/GenBank/DDBJ databases">
        <title>Pseudoalteromonas ardens sp. nov., Pseudoalteromonas obscura sp. nov., and Pseudoalteromonas umbrosa sp. nov., isolated from the coral Montipora capitata.</title>
        <authorList>
            <person name="Thomas E.M."/>
            <person name="Smith E.M."/>
            <person name="Papke E."/>
            <person name="Shlafstein M.D."/>
            <person name="Oline D.K."/>
            <person name="Videau P."/>
            <person name="Saw J.H."/>
            <person name="Strangman W.K."/>
            <person name="Ushijima B."/>
        </authorList>
    </citation>
    <scope>NUCLEOTIDE SEQUENCE [LARGE SCALE GENOMIC DNA]</scope>
    <source>
        <strain evidence="10 11">P94</strain>
    </source>
</reference>
<dbReference type="InterPro" id="IPR036249">
    <property type="entry name" value="Thioredoxin-like_sf"/>
</dbReference>
<dbReference type="Pfam" id="PF01641">
    <property type="entry name" value="SelR"/>
    <property type="match status" value="1"/>
</dbReference>
<dbReference type="EMBL" id="JASJUT010000001">
    <property type="protein sequence ID" value="MDK2593497.1"/>
    <property type="molecule type" value="Genomic_DNA"/>
</dbReference>
<dbReference type="Pfam" id="PF13098">
    <property type="entry name" value="Thioredoxin_2"/>
    <property type="match status" value="1"/>
</dbReference>
<sequence>MPKPEMDNASVNIKTLVLGSGCFWGPEKRYEAMVGVIDAESGYADGRGFKATYKNIISPRRRYDENNYAEVVKVTYNANLLSTESLIKSYFESHDPTQKNRQGNDVGTQYRSIILFDTEKQAKVAHQLKGEYQHLLQKAGYGDIQTKIKPLETFVSAEEYHQNYLAKNPNGYCPDHSTGVTFDKVDKKKVSNEALLSGKHIVVLDSKNYCPYCEKFKSTVVNDYKGSIPLHYRFADQLQGIEIMSATWATPTILLIENGKEVAGYQGFMNRETFYKVLGAFKLGKTEAYKIAFQKGTERPFCKQYDIFKNTGEGVFVDKLSGAHLFDTKDRFNSGTGWLSFKYPVKGSVTYHQDLSHGMVRTEIRSKSTGIHLGHVFKNEGPRGTDRYCINATVLDFIPSKDVVN</sequence>
<dbReference type="HAMAP" id="MF_01401">
    <property type="entry name" value="MsrA"/>
    <property type="match status" value="1"/>
</dbReference>
<dbReference type="EC" id="1.8.4.11" evidence="8"/>
<dbReference type="NCBIfam" id="TIGR00401">
    <property type="entry name" value="msrA"/>
    <property type="match status" value="1"/>
</dbReference>
<dbReference type="NCBIfam" id="TIGR00357">
    <property type="entry name" value="peptide-methionine (R)-S-oxide reductase MsrB"/>
    <property type="match status" value="1"/>
</dbReference>
<evidence type="ECO:0000313" key="11">
    <source>
        <dbReference type="Proteomes" id="UP001231915"/>
    </source>
</evidence>
<dbReference type="InterPro" id="IPR050162">
    <property type="entry name" value="MsrA_MetSO_reductase"/>
</dbReference>
<keyword evidence="2 8" id="KW-0560">Oxidoreductase</keyword>
<proteinExistence type="inferred from homology"/>
<evidence type="ECO:0000256" key="5">
    <source>
        <dbReference type="ARBA" id="ARBA00047806"/>
    </source>
</evidence>
<dbReference type="SUPFAM" id="SSF52833">
    <property type="entry name" value="Thioredoxin-like"/>
    <property type="match status" value="1"/>
</dbReference>
<dbReference type="InterPro" id="IPR002579">
    <property type="entry name" value="Met_Sox_Rdtase_MsrB_dom"/>
</dbReference>
<gene>
    <name evidence="8 10" type="primary">msrA</name>
    <name evidence="10" type="ORF">QNM18_00270</name>
</gene>
<dbReference type="PANTHER" id="PTHR42799">
    <property type="entry name" value="MITOCHONDRIAL PEPTIDE METHIONINE SULFOXIDE REDUCTASE"/>
    <property type="match status" value="1"/>
</dbReference>
<feature type="active site" evidence="8">
    <location>
        <position position="22"/>
    </location>
</feature>
<dbReference type="Proteomes" id="UP001231915">
    <property type="component" value="Unassembled WGS sequence"/>
</dbReference>
<evidence type="ECO:0000256" key="4">
    <source>
        <dbReference type="ARBA" id="ARBA00024679"/>
    </source>
</evidence>
<organism evidence="10 11">
    <name type="scientific">Pseudoalteromonas obscura</name>
    <dbReference type="NCBI Taxonomy" id="3048491"/>
    <lineage>
        <taxon>Bacteria</taxon>
        <taxon>Pseudomonadati</taxon>
        <taxon>Pseudomonadota</taxon>
        <taxon>Gammaproteobacteria</taxon>
        <taxon>Alteromonadales</taxon>
        <taxon>Pseudoalteromonadaceae</taxon>
        <taxon>Pseudoalteromonas</taxon>
    </lineage>
</organism>
<evidence type="ECO:0000256" key="2">
    <source>
        <dbReference type="ARBA" id="ARBA00023002"/>
    </source>
</evidence>
<protein>
    <recommendedName>
        <fullName evidence="8">Peptide methionine sulfoxide reductase MsrA</fullName>
        <shortName evidence="8">Protein-methionine-S-oxide reductase</shortName>
        <ecNumber evidence="8">1.8.4.11</ecNumber>
    </recommendedName>
    <alternativeName>
        <fullName evidence="8">Peptide-methionine (S)-S-oxide reductase</fullName>
        <shortName evidence="8">Peptide Met(O) reductase</shortName>
    </alternativeName>
</protein>
<evidence type="ECO:0000313" key="10">
    <source>
        <dbReference type="EMBL" id="MDK2593497.1"/>
    </source>
</evidence>
<dbReference type="InterPro" id="IPR011057">
    <property type="entry name" value="Mss4-like_sf"/>
</dbReference>
<dbReference type="Gene3D" id="3.40.30.10">
    <property type="entry name" value="Glutaredoxin"/>
    <property type="match status" value="1"/>
</dbReference>
<evidence type="ECO:0000256" key="8">
    <source>
        <dbReference type="HAMAP-Rule" id="MF_01401"/>
    </source>
</evidence>
<comment type="caution">
    <text evidence="10">The sequence shown here is derived from an EMBL/GenBank/DDBJ whole genome shotgun (WGS) entry which is preliminary data.</text>
</comment>
<comment type="similarity">
    <text evidence="1 8">Belongs to the MsrA Met sulfoxide reductase family.</text>
</comment>
<accession>A0ABT7EE00</accession>
<comment type="catalytic activity">
    <reaction evidence="5 8">
        <text>L-methionyl-[protein] + [thioredoxin]-disulfide + H2O = L-methionyl-(S)-S-oxide-[protein] + [thioredoxin]-dithiol</text>
        <dbReference type="Rhea" id="RHEA:14217"/>
        <dbReference type="Rhea" id="RHEA-COMP:10698"/>
        <dbReference type="Rhea" id="RHEA-COMP:10700"/>
        <dbReference type="Rhea" id="RHEA-COMP:12313"/>
        <dbReference type="Rhea" id="RHEA-COMP:12315"/>
        <dbReference type="ChEBI" id="CHEBI:15377"/>
        <dbReference type="ChEBI" id="CHEBI:16044"/>
        <dbReference type="ChEBI" id="CHEBI:29950"/>
        <dbReference type="ChEBI" id="CHEBI:44120"/>
        <dbReference type="ChEBI" id="CHEBI:50058"/>
        <dbReference type="EC" id="1.8.4.11"/>
    </reaction>
</comment>
<comment type="catalytic activity">
    <reaction evidence="6">
        <text>L-methionyl-[protein] + [thioredoxin]-disulfide + H2O = L-methionyl-(R)-S-oxide-[protein] + [thioredoxin]-dithiol</text>
        <dbReference type="Rhea" id="RHEA:24164"/>
        <dbReference type="Rhea" id="RHEA-COMP:10698"/>
        <dbReference type="Rhea" id="RHEA-COMP:10700"/>
        <dbReference type="Rhea" id="RHEA-COMP:12313"/>
        <dbReference type="Rhea" id="RHEA-COMP:12314"/>
        <dbReference type="ChEBI" id="CHEBI:15377"/>
        <dbReference type="ChEBI" id="CHEBI:16044"/>
        <dbReference type="ChEBI" id="CHEBI:29950"/>
        <dbReference type="ChEBI" id="CHEBI:45764"/>
        <dbReference type="ChEBI" id="CHEBI:50058"/>
        <dbReference type="EC" id="1.8.4.12"/>
    </reaction>
</comment>
<dbReference type="SUPFAM" id="SSF51316">
    <property type="entry name" value="Mss4-like"/>
    <property type="match status" value="1"/>
</dbReference>
<name>A0ABT7EE00_9GAMM</name>
<evidence type="ECO:0000259" key="9">
    <source>
        <dbReference type="PROSITE" id="PS51790"/>
    </source>
</evidence>
<dbReference type="InterPro" id="IPR002569">
    <property type="entry name" value="Met_Sox_Rdtase_MsrA_dom"/>
</dbReference>